<dbReference type="AlphaFoldDB" id="A0A4Y9VR10"/>
<dbReference type="InterPro" id="IPR014710">
    <property type="entry name" value="RmlC-like_jellyroll"/>
</dbReference>
<dbReference type="Pfam" id="PF06249">
    <property type="entry name" value="EutQ"/>
    <property type="match status" value="1"/>
</dbReference>
<dbReference type="InterPro" id="IPR010424">
    <property type="entry name" value="EutQ"/>
</dbReference>
<accession>A0A4Y9VR10</accession>
<feature type="chain" id="PRO_5021504210" evidence="1">
    <location>
        <begin position="21"/>
        <end position="148"/>
    </location>
</feature>
<proteinExistence type="predicted"/>
<dbReference type="OrthoDB" id="3828611at2"/>
<comment type="caution">
    <text evidence="2">The sequence shown here is derived from an EMBL/GenBank/DDBJ whole genome shotgun (WGS) entry which is preliminary data.</text>
</comment>
<gene>
    <name evidence="2" type="ORF">C3Y98_07530</name>
</gene>
<dbReference type="Proteomes" id="UP000297706">
    <property type="component" value="Unassembled WGS sequence"/>
</dbReference>
<dbReference type="PANTHER" id="PTHR36169:SF1">
    <property type="entry name" value="ACETATE KINASE EUTQ"/>
    <property type="match status" value="1"/>
</dbReference>
<feature type="signal peptide" evidence="1">
    <location>
        <begin position="1"/>
        <end position="20"/>
    </location>
</feature>
<sequence>MKKSYLLSGLIATLAVSYGAALMAHGVEVPAGSKKMEYFKNASRMKIKSMDIKGTNAYLQDIVASSDPKAPIACGLFKIEKGNSLTYTYGYDEAKIIIKGEMTVNDGTTKVKAVPGDVLFFPKGSTITFSTESSGLGFICGQREIDGA</sequence>
<dbReference type="EMBL" id="PQVH01000009">
    <property type="protein sequence ID" value="TFW71116.1"/>
    <property type="molecule type" value="Genomic_DNA"/>
</dbReference>
<dbReference type="CDD" id="cd02228">
    <property type="entry name" value="cupin_EutQ"/>
    <property type="match status" value="1"/>
</dbReference>
<organism evidence="2 3">
    <name type="scientific">Methylotenera oryzisoli</name>
    <dbReference type="NCBI Taxonomy" id="2080758"/>
    <lineage>
        <taxon>Bacteria</taxon>
        <taxon>Pseudomonadati</taxon>
        <taxon>Pseudomonadota</taxon>
        <taxon>Betaproteobacteria</taxon>
        <taxon>Nitrosomonadales</taxon>
        <taxon>Methylophilaceae</taxon>
        <taxon>Methylotenera</taxon>
    </lineage>
</organism>
<keyword evidence="1" id="KW-0732">Signal</keyword>
<name>A0A4Y9VR10_9PROT</name>
<evidence type="ECO:0000256" key="1">
    <source>
        <dbReference type="SAM" id="SignalP"/>
    </source>
</evidence>
<protein>
    <submittedName>
        <fullName evidence="2">Ethanolamine utilization protein</fullName>
    </submittedName>
</protein>
<dbReference type="Gene3D" id="2.60.120.10">
    <property type="entry name" value="Jelly Rolls"/>
    <property type="match status" value="1"/>
</dbReference>
<dbReference type="PANTHER" id="PTHR36169">
    <property type="entry name" value="ETHANOLAMINE UTILIZATION PROTEIN EUTQ"/>
    <property type="match status" value="1"/>
</dbReference>
<keyword evidence="3" id="KW-1185">Reference proteome</keyword>
<dbReference type="SUPFAM" id="SSF51182">
    <property type="entry name" value="RmlC-like cupins"/>
    <property type="match status" value="1"/>
</dbReference>
<dbReference type="RefSeq" id="WP_135277814.1">
    <property type="nucleotide sequence ID" value="NZ_PQVH01000009.1"/>
</dbReference>
<reference evidence="2 3" key="1">
    <citation type="submission" date="2018-02" db="EMBL/GenBank/DDBJ databases">
        <title>A novel lanthanide dependent methylotroph, Methylotenera sp. La3113.</title>
        <authorList>
            <person name="Lv H."/>
            <person name="Tani A."/>
        </authorList>
    </citation>
    <scope>NUCLEOTIDE SEQUENCE [LARGE SCALE GENOMIC DNA]</scope>
    <source>
        <strain evidence="2 3">La3113</strain>
    </source>
</reference>
<evidence type="ECO:0000313" key="2">
    <source>
        <dbReference type="EMBL" id="TFW71116.1"/>
    </source>
</evidence>
<dbReference type="InterPro" id="IPR011051">
    <property type="entry name" value="RmlC_Cupin_sf"/>
</dbReference>
<evidence type="ECO:0000313" key="3">
    <source>
        <dbReference type="Proteomes" id="UP000297706"/>
    </source>
</evidence>